<comment type="pathway">
    <text evidence="7">Porphyrin-containing compound metabolism; protoporphyrin-IX biosynthesis; protoporphyrin-IX from protoporphyrinogen-IX: step 1/1.</text>
</comment>
<evidence type="ECO:0000256" key="5">
    <source>
        <dbReference type="ARBA" id="ARBA00023136"/>
    </source>
</evidence>
<evidence type="ECO:0000256" key="3">
    <source>
        <dbReference type="ARBA" id="ARBA00022741"/>
    </source>
</evidence>
<dbReference type="STRING" id="1736674.APS56_11080"/>
<comment type="function">
    <text evidence="7">Catalyzes the 6-electron oxidation of protoporphyrinogen IX to form protoporphyrin IX; under anaerobic conditions uses menaquinone as an electron acceptor, under aerobic conditions uses ubiquinone as an electron acceptor.</text>
</comment>
<comment type="cofactor">
    <cofactor evidence="7">
        <name>FMN</name>
        <dbReference type="ChEBI" id="CHEBI:58210"/>
    </cofactor>
    <text evidence="7">Binds 1 FMN non-covalently per subunit.</text>
</comment>
<evidence type="ECO:0000256" key="7">
    <source>
        <dbReference type="HAMAP-Rule" id="MF_00853"/>
    </source>
</evidence>
<evidence type="ECO:0000313" key="10">
    <source>
        <dbReference type="Proteomes" id="UP000057981"/>
    </source>
</evidence>
<dbReference type="NCBIfam" id="NF008316">
    <property type="entry name" value="PRK11104.1"/>
    <property type="match status" value="1"/>
</dbReference>
<dbReference type="GO" id="GO:0006782">
    <property type="term" value="P:protoporphyrinogen IX biosynthetic process"/>
    <property type="evidence" value="ECO:0007669"/>
    <property type="project" value="UniProtKB-UniRule"/>
</dbReference>
<gene>
    <name evidence="7" type="primary">hemG</name>
    <name evidence="9" type="ORF">APS56_11080</name>
</gene>
<accession>A0A0P0D699</accession>
<dbReference type="RefSeq" id="WP_054728088.1">
    <property type="nucleotide sequence ID" value="NZ_CP012898.1"/>
</dbReference>
<name>A0A0P0D699_9FLAO</name>
<dbReference type="UniPathway" id="UPA00251">
    <property type="reaction ID" value="UER00324"/>
</dbReference>
<dbReference type="InterPro" id="IPR052200">
    <property type="entry name" value="Protoporphyrinogen_IX_DH"/>
</dbReference>
<dbReference type="InterPro" id="IPR044264">
    <property type="entry name" value="HemG"/>
</dbReference>
<comment type="catalytic activity">
    <reaction evidence="7">
        <text>protoporphyrinogen IX + 3 a ubiquinone = protoporphyrin IX + 3 a ubiquinol</text>
        <dbReference type="Rhea" id="RHEA:63936"/>
        <dbReference type="Rhea" id="RHEA-COMP:9565"/>
        <dbReference type="Rhea" id="RHEA-COMP:9566"/>
        <dbReference type="ChEBI" id="CHEBI:16389"/>
        <dbReference type="ChEBI" id="CHEBI:17976"/>
        <dbReference type="ChEBI" id="CHEBI:57306"/>
        <dbReference type="ChEBI" id="CHEBI:57307"/>
    </reaction>
</comment>
<dbReference type="AlphaFoldDB" id="A0A0P0D699"/>
<keyword evidence="4 7" id="KW-0560">Oxidoreductase</keyword>
<dbReference type="GO" id="GO:0004729">
    <property type="term" value="F:oxygen-dependent protoporphyrinogen oxidase activity"/>
    <property type="evidence" value="ECO:0007669"/>
    <property type="project" value="InterPro"/>
</dbReference>
<keyword evidence="5" id="KW-0472">Membrane</keyword>
<comment type="subcellular location">
    <subcellularLocation>
        <location evidence="7">Cell membrane</location>
        <topology evidence="7">Peripheral membrane protein</topology>
    </subcellularLocation>
</comment>
<keyword evidence="1 7" id="KW-0285">Flavoprotein</keyword>
<comment type="catalytic activity">
    <reaction evidence="7">
        <text>protoporphyrinogen IX + 3 a menaquinone = protoporphyrin IX + 3 a menaquinol</text>
        <dbReference type="Rhea" id="RHEA:27409"/>
        <dbReference type="Rhea" id="RHEA-COMP:9537"/>
        <dbReference type="Rhea" id="RHEA-COMP:9539"/>
        <dbReference type="ChEBI" id="CHEBI:16374"/>
        <dbReference type="ChEBI" id="CHEBI:18151"/>
        <dbReference type="ChEBI" id="CHEBI:57306"/>
        <dbReference type="ChEBI" id="CHEBI:57307"/>
        <dbReference type="EC" id="1.3.5.3"/>
    </reaction>
</comment>
<dbReference type="Gene3D" id="3.40.50.360">
    <property type="match status" value="1"/>
</dbReference>
<dbReference type="HAMAP" id="MF_00853">
    <property type="entry name" value="HemG"/>
    <property type="match status" value="1"/>
</dbReference>
<dbReference type="GO" id="GO:0010181">
    <property type="term" value="F:FMN binding"/>
    <property type="evidence" value="ECO:0007669"/>
    <property type="project" value="UniProtKB-UniRule"/>
</dbReference>
<evidence type="ECO:0000256" key="4">
    <source>
        <dbReference type="ARBA" id="ARBA00023002"/>
    </source>
</evidence>
<dbReference type="KEGG" id="ahz:APS56_11080"/>
<evidence type="ECO:0000256" key="1">
    <source>
        <dbReference type="ARBA" id="ARBA00022630"/>
    </source>
</evidence>
<evidence type="ECO:0000313" key="9">
    <source>
        <dbReference type="EMBL" id="ALJ05636.1"/>
    </source>
</evidence>
<keyword evidence="6 7" id="KW-0627">Porphyrin biosynthesis</keyword>
<proteinExistence type="inferred from homology"/>
<evidence type="ECO:0000256" key="6">
    <source>
        <dbReference type="ARBA" id="ARBA00023244"/>
    </source>
</evidence>
<feature type="domain" description="Flavodoxin" evidence="8">
    <location>
        <begin position="7"/>
        <end position="153"/>
    </location>
</feature>
<comment type="similarity">
    <text evidence="7">Belongs to the HemG family.</text>
</comment>
<dbReference type="Proteomes" id="UP000057981">
    <property type="component" value="Chromosome"/>
</dbReference>
<keyword evidence="7" id="KW-1003">Cell membrane</keyword>
<sequence>MVPKIGIIYSSVDGQTLKICKKLIANFKEKQIQTAIYSIDEFNAELTQFHTLIIGASIRYGKHNKKVIKFINNNKNYLSKINTAFFSVNLVARKEDKNSANTNPYLIKFLKKVDWNPQYIEVFAGKLDYKSYSFFDKLMIKLIMKLTKGPTKSNLPIEFTNWKKVDHFGLRIIKNIK</sequence>
<comment type="catalytic activity">
    <reaction evidence="7">
        <text>protoporphyrinogen IX + 3 a quinone = protoporphyrin IX + 3 a quinol</text>
        <dbReference type="Rhea" id="RHEA:65032"/>
        <dbReference type="ChEBI" id="CHEBI:24646"/>
        <dbReference type="ChEBI" id="CHEBI:57306"/>
        <dbReference type="ChEBI" id="CHEBI:57307"/>
        <dbReference type="ChEBI" id="CHEBI:132124"/>
        <dbReference type="EC" id="1.3.5.3"/>
    </reaction>
</comment>
<dbReference type="EC" id="1.3.5.3" evidence="7"/>
<evidence type="ECO:0000256" key="2">
    <source>
        <dbReference type="ARBA" id="ARBA00022643"/>
    </source>
</evidence>
<reference evidence="9 10" key="1">
    <citation type="submission" date="2015-10" db="EMBL/GenBank/DDBJ databases">
        <authorList>
            <person name="Gilbert D.G."/>
        </authorList>
    </citation>
    <scope>NUCLEOTIDE SEQUENCE [LARGE SCALE GENOMIC DNA]</scope>
    <source>
        <strain evidence="10">HZ-22</strain>
    </source>
</reference>
<keyword evidence="2 7" id="KW-0288">FMN</keyword>
<keyword evidence="10" id="KW-1185">Reference proteome</keyword>
<dbReference type="OrthoDB" id="9795729at2"/>
<dbReference type="GO" id="GO:0070819">
    <property type="term" value="F:menaquinone-dependent protoporphyrinogen oxidase activity"/>
    <property type="evidence" value="ECO:0007669"/>
    <property type="project" value="UniProtKB-UniRule"/>
</dbReference>
<evidence type="ECO:0000259" key="8">
    <source>
        <dbReference type="Pfam" id="PF12724"/>
    </source>
</evidence>
<dbReference type="EMBL" id="CP012898">
    <property type="protein sequence ID" value="ALJ05636.1"/>
    <property type="molecule type" value="Genomic_DNA"/>
</dbReference>
<dbReference type="SUPFAM" id="SSF52218">
    <property type="entry name" value="Flavoproteins"/>
    <property type="match status" value="1"/>
</dbReference>
<dbReference type="Pfam" id="PF12724">
    <property type="entry name" value="Flavodoxin_5"/>
    <property type="match status" value="1"/>
</dbReference>
<dbReference type="InterPro" id="IPR029039">
    <property type="entry name" value="Flavoprotein-like_sf"/>
</dbReference>
<protein>
    <recommendedName>
        <fullName evidence="7">Protoporphyrinogen IX dehydrogenase [quinone]</fullName>
        <ecNumber evidence="7">1.3.5.3</ecNumber>
    </recommendedName>
    <alternativeName>
        <fullName evidence="7">Protoporphyrinogen IX dehydrogenase [menaquinone]</fullName>
    </alternativeName>
    <alternativeName>
        <fullName evidence="7">Protoporphyrinogen IX dehydrogenase [ubiquinone]</fullName>
    </alternativeName>
    <alternativeName>
        <fullName evidence="7">Protoporphyrinogen oxidase</fullName>
        <shortName evidence="7">PPO</shortName>
    </alternativeName>
</protein>
<dbReference type="InterPro" id="IPR026816">
    <property type="entry name" value="Flavodoxin_dom"/>
</dbReference>
<dbReference type="PATRIC" id="fig|1736674.3.peg.2271"/>
<dbReference type="GO" id="GO:0005886">
    <property type="term" value="C:plasma membrane"/>
    <property type="evidence" value="ECO:0007669"/>
    <property type="project" value="UniProtKB-SubCell"/>
</dbReference>
<dbReference type="PANTHER" id="PTHR38030:SF2">
    <property type="entry name" value="PROTOPORPHYRINOGEN IX DEHYDROGENASE [QUINONE]"/>
    <property type="match status" value="1"/>
</dbReference>
<organism evidence="9 10">
    <name type="scientific">Pseudalgibacter alginicilyticus</name>
    <dbReference type="NCBI Taxonomy" id="1736674"/>
    <lineage>
        <taxon>Bacteria</taxon>
        <taxon>Pseudomonadati</taxon>
        <taxon>Bacteroidota</taxon>
        <taxon>Flavobacteriia</taxon>
        <taxon>Flavobacteriales</taxon>
        <taxon>Flavobacteriaceae</taxon>
        <taxon>Pseudalgibacter</taxon>
    </lineage>
</organism>
<keyword evidence="3 7" id="KW-0547">Nucleotide-binding</keyword>
<dbReference type="PANTHER" id="PTHR38030">
    <property type="entry name" value="PROTOPORPHYRINOGEN IX DEHYDROGENASE [MENAQUINONE]"/>
    <property type="match status" value="1"/>
</dbReference>